<proteinExistence type="predicted"/>
<dbReference type="Proteomes" id="UP001285352">
    <property type="component" value="Unassembled WGS sequence"/>
</dbReference>
<reference evidence="2 3" key="1">
    <citation type="submission" date="2023-11" db="EMBL/GenBank/DDBJ databases">
        <title>Lentzea sokolovensis, sp. nov., Lentzea kristufkii, sp. nov., and Lentzea miocenensis, sp. nov., rare actinobacteria from Sokolov Coal Basin, Miocene lacustrine sediment, Czech Republic.</title>
        <authorList>
            <person name="Lara A."/>
            <person name="Kotroba L."/>
            <person name="Nouioui I."/>
            <person name="Neumann-Schaal M."/>
            <person name="Mast Y."/>
            <person name="Chronakova A."/>
        </authorList>
    </citation>
    <scope>NUCLEOTIDE SEQUENCE [LARGE SCALE GENOMIC DNA]</scope>
    <source>
        <strain evidence="2 3">BCCO 10_0061</strain>
    </source>
</reference>
<sequence>MTPQEADIEDNSRLTALAVLREVPEWYLPAHRWELVAQVLDRVAIAHDIGDAAALFRAAAELDAISPVLVKRIGEEPVGPPPPPTRDRLNLLIHTLEDDDDTEPAEAEE</sequence>
<comment type="caution">
    <text evidence="2">The sequence shown here is derived from an EMBL/GenBank/DDBJ whole genome shotgun (WGS) entry which is preliminary data.</text>
</comment>
<dbReference type="Pfam" id="PF20271">
    <property type="entry name" value="CATASP"/>
    <property type="match status" value="1"/>
</dbReference>
<evidence type="ECO:0000313" key="3">
    <source>
        <dbReference type="Proteomes" id="UP001285352"/>
    </source>
</evidence>
<organism evidence="2 3">
    <name type="scientific">Lentzea sokolovensis</name>
    <dbReference type="NCBI Taxonomy" id="3095429"/>
    <lineage>
        <taxon>Bacteria</taxon>
        <taxon>Bacillati</taxon>
        <taxon>Actinomycetota</taxon>
        <taxon>Actinomycetes</taxon>
        <taxon>Pseudonocardiales</taxon>
        <taxon>Pseudonocardiaceae</taxon>
        <taxon>Lentzea</taxon>
    </lineage>
</organism>
<protein>
    <submittedName>
        <fullName evidence="2">CATRA system-associated protein</fullName>
    </submittedName>
</protein>
<gene>
    <name evidence="2" type="ORF">SK854_05535</name>
</gene>
<evidence type="ECO:0000259" key="1">
    <source>
        <dbReference type="Pfam" id="PF20271"/>
    </source>
</evidence>
<dbReference type="RefSeq" id="WP_319973891.1">
    <property type="nucleotide sequence ID" value="NZ_JAXAVU010000004.1"/>
</dbReference>
<feature type="domain" description="CATRA-Associated Small Protein" evidence="1">
    <location>
        <begin position="16"/>
        <end position="99"/>
    </location>
</feature>
<keyword evidence="3" id="KW-1185">Reference proteome</keyword>
<name>A0ABU4UPZ9_9PSEU</name>
<accession>A0ABU4UPZ9</accession>
<reference evidence="2 3" key="2">
    <citation type="submission" date="2023-11" db="EMBL/GenBank/DDBJ databases">
        <authorList>
            <person name="Lara A.C."/>
            <person name="Chronakova A."/>
        </authorList>
    </citation>
    <scope>NUCLEOTIDE SEQUENCE [LARGE SCALE GENOMIC DNA]</scope>
    <source>
        <strain evidence="2 3">BCCO 10_0061</strain>
    </source>
</reference>
<dbReference type="InterPro" id="IPR046924">
    <property type="entry name" value="CATASP"/>
</dbReference>
<dbReference type="EMBL" id="JAXAVU010000004">
    <property type="protein sequence ID" value="MDX8141565.1"/>
    <property type="molecule type" value="Genomic_DNA"/>
</dbReference>
<evidence type="ECO:0000313" key="2">
    <source>
        <dbReference type="EMBL" id="MDX8141565.1"/>
    </source>
</evidence>